<reference evidence="2" key="1">
    <citation type="submission" date="2014-11" db="EMBL/GenBank/DDBJ databases">
        <authorList>
            <person name="Geib S."/>
        </authorList>
    </citation>
    <scope>NUCLEOTIDE SEQUENCE</scope>
</reference>
<protein>
    <submittedName>
        <fullName evidence="2">Protein NLRC3</fullName>
    </submittedName>
</protein>
<sequence length="381" mass="44663">MCENYKICPQPLEEKSRRPFTLLLLDCWQREYDRRPYRNFRFNLLEFENRLRRKFHPVYDFLVVVSFLKRRTLCTVRLTGIHLLPYEHDVLLSFIESLVPVSRIELRLMQLPTRFFELLQNRGARMKVKDLILEGTIVTTPDIEALHEFIIESKILRHLNVSNCSITQYDFPLLADAIYKSNSIRSFVCNRLMGKRITLDTTKIAHTVSSLIWQNKLEELEMQKCEFQSRDMEIISEYLKTPQSKIRKLNFAYNCIGCDGTEYLFRAIVLSNTLTHLNIGSNKLGTHGGRTVAKYLSSCYFLVYLNITWNHICPDAMNLILTTIKKPLKLHRLEVNGNQFDGKSASILRRLLDAGVLTQEVIDIVSVFDESIFDYRVTRYD</sequence>
<reference evidence="2" key="2">
    <citation type="journal article" date="2015" name="Gigascience">
        <title>Reconstructing a comprehensive transcriptome assembly of a white-pupal translocated strain of the pest fruit fly Bactrocera cucurbitae.</title>
        <authorList>
            <person name="Sim S.B."/>
            <person name="Calla B."/>
            <person name="Hall B."/>
            <person name="DeRego T."/>
            <person name="Geib S.M."/>
        </authorList>
    </citation>
    <scope>NUCLEOTIDE SEQUENCE</scope>
</reference>
<dbReference type="PANTHER" id="PTHR24111">
    <property type="entry name" value="LEUCINE-RICH REPEAT-CONTAINING PROTEIN 34"/>
    <property type="match status" value="1"/>
</dbReference>
<dbReference type="EMBL" id="GBXI01002064">
    <property type="protein sequence ID" value="JAD12228.1"/>
    <property type="molecule type" value="Transcribed_RNA"/>
</dbReference>
<dbReference type="Pfam" id="PF13516">
    <property type="entry name" value="LRR_6"/>
    <property type="match status" value="1"/>
</dbReference>
<dbReference type="PANTHER" id="PTHR24111:SF0">
    <property type="entry name" value="LEUCINE-RICH REPEAT-CONTAINING PROTEIN"/>
    <property type="match status" value="1"/>
</dbReference>
<name>A0A0A1XNV3_ZEUCU</name>
<dbReference type="AlphaFoldDB" id="A0A0A1XNV3"/>
<proteinExistence type="predicted"/>
<dbReference type="Gene3D" id="3.80.10.10">
    <property type="entry name" value="Ribonuclease Inhibitor"/>
    <property type="match status" value="2"/>
</dbReference>
<dbReference type="InterPro" id="IPR001611">
    <property type="entry name" value="Leu-rich_rpt"/>
</dbReference>
<dbReference type="SUPFAM" id="SSF52047">
    <property type="entry name" value="RNI-like"/>
    <property type="match status" value="1"/>
</dbReference>
<dbReference type="InterPro" id="IPR032675">
    <property type="entry name" value="LRR_dom_sf"/>
</dbReference>
<dbReference type="InterPro" id="IPR052201">
    <property type="entry name" value="LRR-containing_regulator"/>
</dbReference>
<gene>
    <name evidence="2" type="primary">Nlrc3</name>
    <name evidence="2" type="ORF">g.3592</name>
</gene>
<accession>A0A0A1XNV3</accession>
<dbReference type="OrthoDB" id="272549at2759"/>
<evidence type="ECO:0000313" key="2">
    <source>
        <dbReference type="EMBL" id="JAD12228.1"/>
    </source>
</evidence>
<keyword evidence="1" id="KW-0677">Repeat</keyword>
<evidence type="ECO:0000256" key="1">
    <source>
        <dbReference type="ARBA" id="ARBA00022737"/>
    </source>
</evidence>
<organism evidence="2">
    <name type="scientific">Zeugodacus cucurbitae</name>
    <name type="common">Melon fruit fly</name>
    <name type="synonym">Bactrocera cucurbitae</name>
    <dbReference type="NCBI Taxonomy" id="28588"/>
    <lineage>
        <taxon>Eukaryota</taxon>
        <taxon>Metazoa</taxon>
        <taxon>Ecdysozoa</taxon>
        <taxon>Arthropoda</taxon>
        <taxon>Hexapoda</taxon>
        <taxon>Insecta</taxon>
        <taxon>Pterygota</taxon>
        <taxon>Neoptera</taxon>
        <taxon>Endopterygota</taxon>
        <taxon>Diptera</taxon>
        <taxon>Brachycera</taxon>
        <taxon>Muscomorpha</taxon>
        <taxon>Tephritoidea</taxon>
        <taxon>Tephritidae</taxon>
        <taxon>Zeugodacus</taxon>
        <taxon>Zeugodacus</taxon>
    </lineage>
</organism>
<dbReference type="GeneID" id="105219947"/>